<name>A0A0L1JP36_9RHOB</name>
<keyword evidence="3" id="KW-0804">Transcription</keyword>
<dbReference type="AlphaFoldDB" id="A0A0L1JP36"/>
<dbReference type="InterPro" id="IPR036388">
    <property type="entry name" value="WH-like_DNA-bd_sf"/>
</dbReference>
<gene>
    <name evidence="5" type="ORF">ATO11_09930</name>
</gene>
<dbReference type="PANTHER" id="PTHR43537">
    <property type="entry name" value="TRANSCRIPTIONAL REGULATOR, GNTR FAMILY"/>
    <property type="match status" value="1"/>
</dbReference>
<dbReference type="InterPro" id="IPR011711">
    <property type="entry name" value="GntR_C"/>
</dbReference>
<dbReference type="SMART" id="SM00895">
    <property type="entry name" value="FCD"/>
    <property type="match status" value="1"/>
</dbReference>
<dbReference type="Pfam" id="PF07729">
    <property type="entry name" value="FCD"/>
    <property type="match status" value="1"/>
</dbReference>
<proteinExistence type="predicted"/>
<dbReference type="InterPro" id="IPR000524">
    <property type="entry name" value="Tscrpt_reg_HTH_GntR"/>
</dbReference>
<dbReference type="InterPro" id="IPR008920">
    <property type="entry name" value="TF_FadR/GntR_C"/>
</dbReference>
<accession>A0A0L1JP36</accession>
<dbReference type="PROSITE" id="PS50949">
    <property type="entry name" value="HTH_GNTR"/>
    <property type="match status" value="1"/>
</dbReference>
<keyword evidence="6" id="KW-1185">Reference proteome</keyword>
<dbReference type="PRINTS" id="PR00035">
    <property type="entry name" value="HTHGNTR"/>
</dbReference>
<evidence type="ECO:0000259" key="4">
    <source>
        <dbReference type="PROSITE" id="PS50949"/>
    </source>
</evidence>
<keyword evidence="2" id="KW-0238">DNA-binding</keyword>
<dbReference type="EMBL" id="AQQZ01000004">
    <property type="protein sequence ID" value="KNG93530.1"/>
    <property type="molecule type" value="Genomic_DNA"/>
</dbReference>
<dbReference type="GO" id="GO:0003677">
    <property type="term" value="F:DNA binding"/>
    <property type="evidence" value="ECO:0007669"/>
    <property type="project" value="UniProtKB-KW"/>
</dbReference>
<evidence type="ECO:0000313" key="5">
    <source>
        <dbReference type="EMBL" id="KNG93530.1"/>
    </source>
</evidence>
<dbReference type="CDD" id="cd07377">
    <property type="entry name" value="WHTH_GntR"/>
    <property type="match status" value="1"/>
</dbReference>
<dbReference type="Proteomes" id="UP000036938">
    <property type="component" value="Unassembled WGS sequence"/>
</dbReference>
<dbReference type="Pfam" id="PF00392">
    <property type="entry name" value="GntR"/>
    <property type="match status" value="1"/>
</dbReference>
<organism evidence="5 6">
    <name type="scientific">Pseudaestuariivita atlantica</name>
    <dbReference type="NCBI Taxonomy" id="1317121"/>
    <lineage>
        <taxon>Bacteria</taxon>
        <taxon>Pseudomonadati</taxon>
        <taxon>Pseudomonadota</taxon>
        <taxon>Alphaproteobacteria</taxon>
        <taxon>Rhodobacterales</taxon>
        <taxon>Paracoccaceae</taxon>
        <taxon>Pseudaestuariivita</taxon>
    </lineage>
</organism>
<dbReference type="OrthoDB" id="9028214at2"/>
<keyword evidence="1" id="KW-0805">Transcription regulation</keyword>
<evidence type="ECO:0000313" key="6">
    <source>
        <dbReference type="Proteomes" id="UP000036938"/>
    </source>
</evidence>
<feature type="domain" description="HTH gntR-type" evidence="4">
    <location>
        <begin position="3"/>
        <end position="71"/>
    </location>
</feature>
<dbReference type="Gene3D" id="1.10.10.10">
    <property type="entry name" value="Winged helix-like DNA-binding domain superfamily/Winged helix DNA-binding domain"/>
    <property type="match status" value="1"/>
</dbReference>
<dbReference type="SMART" id="SM00345">
    <property type="entry name" value="HTH_GNTR"/>
    <property type="match status" value="1"/>
</dbReference>
<evidence type="ECO:0000256" key="3">
    <source>
        <dbReference type="ARBA" id="ARBA00023163"/>
    </source>
</evidence>
<dbReference type="PATRIC" id="fig|1317121.7.peg.2662"/>
<dbReference type="STRING" id="1317121.ATO11_09930"/>
<dbReference type="Gene3D" id="1.20.120.530">
    <property type="entry name" value="GntR ligand-binding domain-like"/>
    <property type="match status" value="1"/>
</dbReference>
<protein>
    <submittedName>
        <fullName evidence="5">Regulator</fullName>
    </submittedName>
</protein>
<evidence type="ECO:0000256" key="2">
    <source>
        <dbReference type="ARBA" id="ARBA00023125"/>
    </source>
</evidence>
<dbReference type="GO" id="GO:0003700">
    <property type="term" value="F:DNA-binding transcription factor activity"/>
    <property type="evidence" value="ECO:0007669"/>
    <property type="project" value="InterPro"/>
</dbReference>
<sequence length="224" mass="25448">MPRLGAAEIASEMRRSIENGTYRRFERLPASRQLAERFGVARNTLRDALYQLEREGLLETRAGSGTYVTAPEQNTVPSVVQNATPLELIDARFALEPHICRLVVLHGRHEDFDKLEALCQRMEAASGDPVAFSEADTEFHRALASATRNNLLIWLIQQINTVRSLGEWTRMRHLTLDQKIIAHYNAQHRELLNAVRSREPERAAAKMKEHLETARLSLTRAADT</sequence>
<dbReference type="SUPFAM" id="SSF48008">
    <property type="entry name" value="GntR ligand-binding domain-like"/>
    <property type="match status" value="1"/>
</dbReference>
<comment type="caution">
    <text evidence="5">The sequence shown here is derived from an EMBL/GenBank/DDBJ whole genome shotgun (WGS) entry which is preliminary data.</text>
</comment>
<dbReference type="InterPro" id="IPR036390">
    <property type="entry name" value="WH_DNA-bd_sf"/>
</dbReference>
<dbReference type="RefSeq" id="WP_050530715.1">
    <property type="nucleotide sequence ID" value="NZ_AQQZ01000004.1"/>
</dbReference>
<reference evidence="5 6" key="1">
    <citation type="journal article" date="2015" name="Int. J. Syst. Evol. Microbiol.">
        <title>Aestuariivita atlantica sp. nov., isolated from deep sea sediment of the Atlantic Ocean.</title>
        <authorList>
            <person name="Li G."/>
            <person name="Lai Q."/>
            <person name="Du Y."/>
            <person name="Liu X."/>
            <person name="Sun F."/>
            <person name="Shao Z."/>
        </authorList>
    </citation>
    <scope>NUCLEOTIDE SEQUENCE [LARGE SCALE GENOMIC DNA]</scope>
    <source>
        <strain evidence="5 6">22II-S11-z3</strain>
    </source>
</reference>
<evidence type="ECO:0000256" key="1">
    <source>
        <dbReference type="ARBA" id="ARBA00023015"/>
    </source>
</evidence>
<dbReference type="SUPFAM" id="SSF46785">
    <property type="entry name" value="Winged helix' DNA-binding domain"/>
    <property type="match status" value="1"/>
</dbReference>
<dbReference type="PANTHER" id="PTHR43537:SF5">
    <property type="entry name" value="UXU OPERON TRANSCRIPTIONAL REGULATOR"/>
    <property type="match status" value="1"/>
</dbReference>